<dbReference type="AlphaFoldDB" id="A0A9W8A712"/>
<dbReference type="GO" id="GO:0006206">
    <property type="term" value="P:pyrimidine nucleobase metabolic process"/>
    <property type="evidence" value="ECO:0007669"/>
    <property type="project" value="TreeGrafter"/>
</dbReference>
<dbReference type="Proteomes" id="UP001150569">
    <property type="component" value="Unassembled WGS sequence"/>
</dbReference>
<reference evidence="1" key="1">
    <citation type="submission" date="2022-07" db="EMBL/GenBank/DDBJ databases">
        <title>Phylogenomic reconstructions and comparative analyses of Kickxellomycotina fungi.</title>
        <authorList>
            <person name="Reynolds N.K."/>
            <person name="Stajich J.E."/>
            <person name="Barry K."/>
            <person name="Grigoriev I.V."/>
            <person name="Crous P."/>
            <person name="Smith M.E."/>
        </authorList>
    </citation>
    <scope>NUCLEOTIDE SEQUENCE</scope>
    <source>
        <strain evidence="1">RSA 861</strain>
    </source>
</reference>
<dbReference type="InterPro" id="IPR023214">
    <property type="entry name" value="HAD_sf"/>
</dbReference>
<dbReference type="SUPFAM" id="SSF56784">
    <property type="entry name" value="HAD-like"/>
    <property type="match status" value="1"/>
</dbReference>
<dbReference type="OrthoDB" id="1065058at2759"/>
<dbReference type="SFLD" id="SFLDG01129">
    <property type="entry name" value="C1.5:_HAD__Beta-PGM__Phosphata"/>
    <property type="match status" value="1"/>
</dbReference>
<dbReference type="PANTHER" id="PTHR47438">
    <property type="entry name" value="PHOSPHATE METABOLISM PROTEIN 8-RELATED"/>
    <property type="match status" value="1"/>
</dbReference>
<dbReference type="Gene3D" id="3.40.50.1000">
    <property type="entry name" value="HAD superfamily/HAD-like"/>
    <property type="match status" value="1"/>
</dbReference>
<organism evidence="1 2">
    <name type="scientific">Tieghemiomyces parasiticus</name>
    <dbReference type="NCBI Taxonomy" id="78921"/>
    <lineage>
        <taxon>Eukaryota</taxon>
        <taxon>Fungi</taxon>
        <taxon>Fungi incertae sedis</taxon>
        <taxon>Zoopagomycota</taxon>
        <taxon>Kickxellomycotina</taxon>
        <taxon>Dimargaritomycetes</taxon>
        <taxon>Dimargaritales</taxon>
        <taxon>Dimargaritaceae</taxon>
        <taxon>Tieghemiomyces</taxon>
    </lineage>
</organism>
<proteinExistence type="predicted"/>
<sequence>MASPVFYFDIDNCLYPVDTGIMYLMKDRIDAYARKIGIPAADTRRLCESYYRDYGLAVRGLIRHHTIDPVDYDREVDGALPLETILTPNPALRAMLTGLCLRRVAFTNAGRTHAERVLRCLGVADLFETVIYCDYSEPDFTCKPDRPSFERAMHAAGVTDPGLCYFVDDSRDNVVAAQALGWHAVHLCPQGDSSAGEHQIRDILELPQVYPRFWSTIPSEVNISTNPTAYRGPGSSGKPNAWQ</sequence>
<comment type="caution">
    <text evidence="1">The sequence shown here is derived from an EMBL/GenBank/DDBJ whole genome shotgun (WGS) entry which is preliminary data.</text>
</comment>
<dbReference type="InterPro" id="IPR006439">
    <property type="entry name" value="HAD-SF_hydro_IA"/>
</dbReference>
<dbReference type="NCBIfam" id="TIGR01993">
    <property type="entry name" value="Pyr-5-nucltdase"/>
    <property type="match status" value="1"/>
</dbReference>
<evidence type="ECO:0000313" key="1">
    <source>
        <dbReference type="EMBL" id="KAJ1922396.1"/>
    </source>
</evidence>
<dbReference type="InterPro" id="IPR052791">
    <property type="entry name" value="SSM1_domain"/>
</dbReference>
<dbReference type="GO" id="GO:0009166">
    <property type="term" value="P:nucleotide catabolic process"/>
    <property type="evidence" value="ECO:0007669"/>
    <property type="project" value="TreeGrafter"/>
</dbReference>
<protein>
    <submittedName>
        <fullName evidence="1">Suppressor of deletion of TFIIS</fullName>
    </submittedName>
</protein>
<name>A0A9W8A712_9FUNG</name>
<dbReference type="SFLD" id="SFLDS00003">
    <property type="entry name" value="Haloacid_Dehalogenase"/>
    <property type="match status" value="1"/>
</dbReference>
<accession>A0A9W8A712</accession>
<dbReference type="EMBL" id="JANBPT010000397">
    <property type="protein sequence ID" value="KAJ1922396.1"/>
    <property type="molecule type" value="Genomic_DNA"/>
</dbReference>
<dbReference type="GO" id="GO:0008252">
    <property type="term" value="F:nucleotidase activity"/>
    <property type="evidence" value="ECO:0007669"/>
    <property type="project" value="TreeGrafter"/>
</dbReference>
<dbReference type="Pfam" id="PF00702">
    <property type="entry name" value="Hydrolase"/>
    <property type="match status" value="1"/>
</dbReference>
<keyword evidence="2" id="KW-1185">Reference proteome</keyword>
<dbReference type="InterPro" id="IPR010237">
    <property type="entry name" value="Pyr-5-nucltdase"/>
</dbReference>
<dbReference type="PANTHER" id="PTHR47438:SF1">
    <property type="entry name" value="PHOSPHATE METABOLISM PROTEIN 8-RELATED"/>
    <property type="match status" value="1"/>
</dbReference>
<gene>
    <name evidence="1" type="primary">SDT1_1</name>
    <name evidence="1" type="ORF">IWQ60_006551</name>
</gene>
<dbReference type="InterPro" id="IPR036412">
    <property type="entry name" value="HAD-like_sf"/>
</dbReference>
<dbReference type="NCBIfam" id="TIGR01509">
    <property type="entry name" value="HAD-SF-IA-v3"/>
    <property type="match status" value="1"/>
</dbReference>
<dbReference type="SFLD" id="SFLDG01132">
    <property type="entry name" value="C1.5.3:_5'-Nucleotidase_Like"/>
    <property type="match status" value="1"/>
</dbReference>
<dbReference type="Gene3D" id="1.10.150.450">
    <property type="match status" value="1"/>
</dbReference>
<evidence type="ECO:0000313" key="2">
    <source>
        <dbReference type="Proteomes" id="UP001150569"/>
    </source>
</evidence>